<dbReference type="PANTHER" id="PTHR41677:SF1">
    <property type="entry name" value="FE2OG DIOXYGENASE DOMAIN-CONTAINING PROTEIN"/>
    <property type="match status" value="1"/>
</dbReference>
<organism evidence="3 4">
    <name type="scientific">Nocardiopsis rhodophaea</name>
    <dbReference type="NCBI Taxonomy" id="280238"/>
    <lineage>
        <taxon>Bacteria</taxon>
        <taxon>Bacillati</taxon>
        <taxon>Actinomycetota</taxon>
        <taxon>Actinomycetes</taxon>
        <taxon>Streptosporangiales</taxon>
        <taxon>Nocardiopsidaceae</taxon>
        <taxon>Nocardiopsis</taxon>
    </lineage>
</organism>
<evidence type="ECO:0000256" key="1">
    <source>
        <dbReference type="RuleBase" id="RU003682"/>
    </source>
</evidence>
<dbReference type="Proteomes" id="UP001501585">
    <property type="component" value="Unassembled WGS sequence"/>
</dbReference>
<dbReference type="RefSeq" id="WP_344159143.1">
    <property type="nucleotide sequence ID" value="NZ_BAAAPC010000001.1"/>
</dbReference>
<proteinExistence type="inferred from homology"/>
<feature type="domain" description="Fe2OG dioxygenase" evidence="2">
    <location>
        <begin position="147"/>
        <end position="258"/>
    </location>
</feature>
<gene>
    <name evidence="3" type="ORF">GCM10009799_00020</name>
</gene>
<comment type="caution">
    <text evidence="3">The sequence shown here is derived from an EMBL/GenBank/DDBJ whole genome shotgun (WGS) entry which is preliminary data.</text>
</comment>
<comment type="similarity">
    <text evidence="1">Belongs to the iron/ascorbate-dependent oxidoreductase family.</text>
</comment>
<dbReference type="EMBL" id="BAAAPC010000001">
    <property type="protein sequence ID" value="GAA1978860.1"/>
    <property type="molecule type" value="Genomic_DNA"/>
</dbReference>
<dbReference type="InterPro" id="IPR005123">
    <property type="entry name" value="Oxoglu/Fe-dep_dioxygenase_dom"/>
</dbReference>
<keyword evidence="1" id="KW-0408">Iron</keyword>
<accession>A0ABN2S2C6</accession>
<keyword evidence="1" id="KW-0479">Metal-binding</keyword>
<evidence type="ECO:0000259" key="2">
    <source>
        <dbReference type="PROSITE" id="PS51471"/>
    </source>
</evidence>
<dbReference type="PROSITE" id="PS51471">
    <property type="entry name" value="FE2OG_OXY"/>
    <property type="match status" value="1"/>
</dbReference>
<protein>
    <recommendedName>
        <fullName evidence="2">Fe2OG dioxygenase domain-containing protein</fullName>
    </recommendedName>
</protein>
<keyword evidence="4" id="KW-1185">Reference proteome</keyword>
<keyword evidence="1" id="KW-0560">Oxidoreductase</keyword>
<evidence type="ECO:0000313" key="3">
    <source>
        <dbReference type="EMBL" id="GAA1978860.1"/>
    </source>
</evidence>
<dbReference type="PANTHER" id="PTHR41677">
    <property type="entry name" value="YALI0B19030P"/>
    <property type="match status" value="1"/>
</dbReference>
<evidence type="ECO:0000313" key="4">
    <source>
        <dbReference type="Proteomes" id="UP001501585"/>
    </source>
</evidence>
<dbReference type="Gene3D" id="2.60.120.620">
    <property type="entry name" value="q2cbj1_9rhob like domain"/>
    <property type="match status" value="1"/>
</dbReference>
<reference evidence="3 4" key="1">
    <citation type="journal article" date="2019" name="Int. J. Syst. Evol. Microbiol.">
        <title>The Global Catalogue of Microorganisms (GCM) 10K type strain sequencing project: providing services to taxonomists for standard genome sequencing and annotation.</title>
        <authorList>
            <consortium name="The Broad Institute Genomics Platform"/>
            <consortium name="The Broad Institute Genome Sequencing Center for Infectious Disease"/>
            <person name="Wu L."/>
            <person name="Ma J."/>
        </authorList>
    </citation>
    <scope>NUCLEOTIDE SEQUENCE [LARGE SCALE GENOMIC DNA]</scope>
    <source>
        <strain evidence="3 4">JCM 15313</strain>
    </source>
</reference>
<name>A0ABN2S2C6_9ACTN</name>
<sequence>MIKTNSIPKFSTGLNPIKATFNQRKRFRHKRALEGNHPIWTSAYVADDPIPERITMQDFGYPESDLARHDGRLDDTAVVTPIRLFTEEGSRLLSRVCKHLEKHAVESDFIISRRTRGGDLISPFLYNMLRDRQLLVRMSKIAGVPLLPHVVRDAAVQINYYSPESGPSKEIGKWHVDGMEYVFTILMTDPSEFTGGQFGYYFGRQDEFDNSTSREDRVKVAPLERLGDGIFARGAHIYHGVSPVESGSRMVLTLSMMSPAFVQRDPNTFSHIAADDGIIHTIPNWLRLKWPTHNPFRDYALRSGSPVITWNDIN</sequence>